<dbReference type="AlphaFoldDB" id="V9DUT2"/>
<sequence>MREKRDSWYTSYGGKEWQQSERVIMQLPRHGLSERVIRAILPVGGARVGRLRKVLQDGVEILHTRRERPKPAHAFNEMAISVFKQPCTTWILEDGFPCAHRPHRQ</sequence>
<evidence type="ECO:0000313" key="2">
    <source>
        <dbReference type="Proteomes" id="UP000018721"/>
    </source>
</evidence>
<dbReference type="eggNOG" id="ENOG502SX5P">
    <property type="taxonomic scope" value="Eukaryota"/>
</dbReference>
<comment type="caution">
    <text evidence="1">The sequence shown here is derived from an EMBL/GenBank/DDBJ whole genome shotgun (WGS) entry which is preliminary data.</text>
</comment>
<accession>V9DUT2</accession>
<dbReference type="HOGENOM" id="CLU_152876_0_0_1"/>
<keyword evidence="2" id="KW-1185">Reference proteome</keyword>
<gene>
    <name evidence="1" type="ORF">F443_22264</name>
</gene>
<dbReference type="Proteomes" id="UP000018721">
    <property type="component" value="Unassembled WGS sequence"/>
</dbReference>
<dbReference type="EMBL" id="ANIZ01003886">
    <property type="protein sequence ID" value="ETI30624.1"/>
    <property type="molecule type" value="Genomic_DNA"/>
</dbReference>
<evidence type="ECO:0000313" key="1">
    <source>
        <dbReference type="EMBL" id="ETI30624.1"/>
    </source>
</evidence>
<dbReference type="OrthoDB" id="126358at2759"/>
<name>V9DUT2_PHYNI</name>
<protein>
    <submittedName>
        <fullName evidence="1">Uncharacterized protein</fullName>
    </submittedName>
</protein>
<organism evidence="1 2">
    <name type="scientific">Phytophthora nicotianae P1569</name>
    <dbReference type="NCBI Taxonomy" id="1317065"/>
    <lineage>
        <taxon>Eukaryota</taxon>
        <taxon>Sar</taxon>
        <taxon>Stramenopiles</taxon>
        <taxon>Oomycota</taxon>
        <taxon>Peronosporomycetes</taxon>
        <taxon>Peronosporales</taxon>
        <taxon>Peronosporaceae</taxon>
        <taxon>Phytophthora</taxon>
    </lineage>
</organism>
<proteinExistence type="predicted"/>
<reference evidence="1 2" key="1">
    <citation type="submission" date="2013-11" db="EMBL/GenBank/DDBJ databases">
        <title>The Genome Sequence of Phytophthora parasitica P1569.</title>
        <authorList>
            <consortium name="The Broad Institute Genomics Platform"/>
            <person name="Russ C."/>
            <person name="Tyler B."/>
            <person name="Panabieres F."/>
            <person name="Shan W."/>
            <person name="Tripathy S."/>
            <person name="Grunwald N."/>
            <person name="Machado M."/>
            <person name="Johnson C.S."/>
            <person name="Arredondo F."/>
            <person name="Hong C."/>
            <person name="Coffey M."/>
            <person name="Young S.K."/>
            <person name="Zeng Q."/>
            <person name="Gargeya S."/>
            <person name="Fitzgerald M."/>
            <person name="Abouelleil A."/>
            <person name="Alvarado L."/>
            <person name="Chapman S.B."/>
            <person name="Gainer-Dewar J."/>
            <person name="Goldberg J."/>
            <person name="Griggs A."/>
            <person name="Gujja S."/>
            <person name="Hansen M."/>
            <person name="Howarth C."/>
            <person name="Imamovic A."/>
            <person name="Ireland A."/>
            <person name="Larimer J."/>
            <person name="McCowan C."/>
            <person name="Murphy C."/>
            <person name="Pearson M."/>
            <person name="Poon T.W."/>
            <person name="Priest M."/>
            <person name="Roberts A."/>
            <person name="Saif S."/>
            <person name="Shea T."/>
            <person name="Sykes S."/>
            <person name="Wortman J."/>
            <person name="Nusbaum C."/>
            <person name="Birren B."/>
        </authorList>
    </citation>
    <scope>NUCLEOTIDE SEQUENCE [LARGE SCALE GENOMIC DNA]</scope>
    <source>
        <strain evidence="1 2">P1569</strain>
    </source>
</reference>